<protein>
    <submittedName>
        <fullName evidence="1">Uncharacterized protein</fullName>
    </submittedName>
</protein>
<organism evidence="1 2">
    <name type="scientific">Hemibagrus wyckioides</name>
    <dbReference type="NCBI Taxonomy" id="337641"/>
    <lineage>
        <taxon>Eukaryota</taxon>
        <taxon>Metazoa</taxon>
        <taxon>Chordata</taxon>
        <taxon>Craniata</taxon>
        <taxon>Vertebrata</taxon>
        <taxon>Euteleostomi</taxon>
        <taxon>Actinopterygii</taxon>
        <taxon>Neopterygii</taxon>
        <taxon>Teleostei</taxon>
        <taxon>Ostariophysi</taxon>
        <taxon>Siluriformes</taxon>
        <taxon>Bagridae</taxon>
        <taxon>Hemibagrus</taxon>
    </lineage>
</organism>
<sequence>MHTLPQHTLHLLLCEQRQPPVTGKETSPSTFHLNQAVTRSSPAPLCHSVCNAGDPPPLLPVHAAFKNTVGCCTDSRTGSSSHTHTQTLILTRLSNRLEGRENKHLTDSWYSSALSAG</sequence>
<dbReference type="EMBL" id="JAHKSW010000011">
    <property type="protein sequence ID" value="KAG7326389.1"/>
    <property type="molecule type" value="Genomic_DNA"/>
</dbReference>
<reference evidence="1 2" key="1">
    <citation type="submission" date="2021-06" db="EMBL/GenBank/DDBJ databases">
        <title>Chromosome-level genome assembly of the red-tail catfish (Hemibagrus wyckioides).</title>
        <authorList>
            <person name="Shao F."/>
        </authorList>
    </citation>
    <scope>NUCLEOTIDE SEQUENCE [LARGE SCALE GENOMIC DNA]</scope>
    <source>
        <strain evidence="1">EC202008001</strain>
        <tissue evidence="1">Blood</tissue>
    </source>
</reference>
<name>A0A9D3SP16_9TELE</name>
<dbReference type="AlphaFoldDB" id="A0A9D3SP16"/>
<accession>A0A9D3SP16</accession>
<comment type="caution">
    <text evidence="1">The sequence shown here is derived from an EMBL/GenBank/DDBJ whole genome shotgun (WGS) entry which is preliminary data.</text>
</comment>
<keyword evidence="2" id="KW-1185">Reference proteome</keyword>
<evidence type="ECO:0000313" key="1">
    <source>
        <dbReference type="EMBL" id="KAG7326389.1"/>
    </source>
</evidence>
<evidence type="ECO:0000313" key="2">
    <source>
        <dbReference type="Proteomes" id="UP000824219"/>
    </source>
</evidence>
<proteinExistence type="predicted"/>
<dbReference type="Proteomes" id="UP000824219">
    <property type="component" value="Linkage Group LG11"/>
</dbReference>
<gene>
    <name evidence="1" type="ORF">KOW79_009790</name>
</gene>